<organism evidence="1 2">
    <name type="scientific">Trypanosoma theileri</name>
    <dbReference type="NCBI Taxonomy" id="67003"/>
    <lineage>
        <taxon>Eukaryota</taxon>
        <taxon>Discoba</taxon>
        <taxon>Euglenozoa</taxon>
        <taxon>Kinetoplastea</taxon>
        <taxon>Metakinetoplastina</taxon>
        <taxon>Trypanosomatida</taxon>
        <taxon>Trypanosomatidae</taxon>
        <taxon>Trypanosoma</taxon>
    </lineage>
</organism>
<evidence type="ECO:0000313" key="1">
    <source>
        <dbReference type="EMBL" id="ORC87712.1"/>
    </source>
</evidence>
<evidence type="ECO:0000313" key="2">
    <source>
        <dbReference type="Proteomes" id="UP000192257"/>
    </source>
</evidence>
<dbReference type="RefSeq" id="XP_028881778.1">
    <property type="nucleotide sequence ID" value="XM_029026806.1"/>
</dbReference>
<dbReference type="EMBL" id="NBCO01000020">
    <property type="protein sequence ID" value="ORC87712.1"/>
    <property type="molecule type" value="Genomic_DNA"/>
</dbReference>
<accession>A0A1X0NSN8</accession>
<dbReference type="OrthoDB" id="275363at2759"/>
<keyword evidence="2" id="KW-1185">Reference proteome</keyword>
<dbReference type="Proteomes" id="UP000192257">
    <property type="component" value="Unassembled WGS sequence"/>
</dbReference>
<proteinExistence type="predicted"/>
<name>A0A1X0NSN8_9TRYP</name>
<dbReference type="AlphaFoldDB" id="A0A1X0NSN8"/>
<reference evidence="1 2" key="1">
    <citation type="submission" date="2017-03" db="EMBL/GenBank/DDBJ databases">
        <title>An alternative strategy for trypanosome survival in the mammalian bloodstream revealed through genome and transcriptome analysis of the ubiquitous bovine parasite Trypanosoma (Megatrypanum) theileri.</title>
        <authorList>
            <person name="Kelly S."/>
            <person name="Ivens A."/>
            <person name="Mott A."/>
            <person name="O'Neill E."/>
            <person name="Emms D."/>
            <person name="Macleod O."/>
            <person name="Voorheis P."/>
            <person name="Matthews J."/>
            <person name="Matthews K."/>
            <person name="Carrington M."/>
        </authorList>
    </citation>
    <scope>NUCLEOTIDE SEQUENCE [LARGE SCALE GENOMIC DNA]</scope>
    <source>
        <strain evidence="1">Edinburgh</strain>
    </source>
</reference>
<sequence>MPLWEDLREHFRGRVCIPGVVYSEELRVSQREGIRNAEIPQTAESTAWRGGLRNVRMSTAPALLLRSAASAADVEGPATVPYTFAERVGIVPVHPARVRPRPYYHPTTDFGLYDYDEISPEEKALTARWMAKVFEFNSAVPLGVLCATGCIVLPLHSVYRMPLLVAAGATGVVAEITRAYMSAAPERQDLDDFILAKEIWYIKNVETYQLDIPRIPKGREAEYHAYLDGSISTVQQLPDELVDALH</sequence>
<protein>
    <submittedName>
        <fullName evidence="1">Uncharacterized protein</fullName>
    </submittedName>
</protein>
<dbReference type="VEuPathDB" id="TriTrypDB:TM35_000201210"/>
<dbReference type="GeneID" id="39986586"/>
<gene>
    <name evidence="1" type="ORF">TM35_000201210</name>
</gene>
<comment type="caution">
    <text evidence="1">The sequence shown here is derived from an EMBL/GenBank/DDBJ whole genome shotgun (WGS) entry which is preliminary data.</text>
</comment>